<reference evidence="1" key="2">
    <citation type="submission" date="2007-03" db="EMBL/GenBank/DDBJ databases">
        <authorList>
            <consortium name="The International Medicago Genome Annotation Group"/>
        </authorList>
    </citation>
    <scope>NUCLEOTIDE SEQUENCE</scope>
</reference>
<proteinExistence type="predicted"/>
<gene>
    <name evidence="1" type="ORF">MtrDRAFT_AC168204g5v2</name>
</gene>
<dbReference type="AlphaFoldDB" id="A2Q5S5"/>
<protein>
    <submittedName>
        <fullName evidence="1">Uncharacterized protein</fullName>
    </submittedName>
</protein>
<accession>A2Q5S5</accession>
<organism evidence="1">
    <name type="scientific">Medicago truncatula</name>
    <name type="common">Barrel medic</name>
    <name type="synonym">Medicago tribuloides</name>
    <dbReference type="NCBI Taxonomy" id="3880"/>
    <lineage>
        <taxon>Eukaryota</taxon>
        <taxon>Viridiplantae</taxon>
        <taxon>Streptophyta</taxon>
        <taxon>Embryophyta</taxon>
        <taxon>Tracheophyta</taxon>
        <taxon>Spermatophyta</taxon>
        <taxon>Magnoliopsida</taxon>
        <taxon>eudicotyledons</taxon>
        <taxon>Gunneridae</taxon>
        <taxon>Pentapetalae</taxon>
        <taxon>rosids</taxon>
        <taxon>fabids</taxon>
        <taxon>Fabales</taxon>
        <taxon>Fabaceae</taxon>
        <taxon>Papilionoideae</taxon>
        <taxon>50 kb inversion clade</taxon>
        <taxon>NPAAA clade</taxon>
        <taxon>Hologalegina</taxon>
        <taxon>IRL clade</taxon>
        <taxon>Trifolieae</taxon>
        <taxon>Medicago</taxon>
    </lineage>
</organism>
<name>A2Q5S5_MEDTR</name>
<sequence length="107" mass="12181">MLGTVVLGKSCQRETNEVKHKNKGKKNHQSITCYDGWKTGLEATKLQSSTTLRIQLSTQVAYPRSRSNQIIHLRAALIKNSGSSNIRIKPTVLMTPWKHKLRIHPRH</sequence>
<reference evidence="1" key="1">
    <citation type="submission" date="2005-09" db="EMBL/GenBank/DDBJ databases">
        <authorList>
            <person name="Town C.D."/>
        </authorList>
    </citation>
    <scope>NUCLEOTIDE SEQUENCE</scope>
</reference>
<evidence type="ECO:0000313" key="1">
    <source>
        <dbReference type="EMBL" id="ABN08945.1"/>
    </source>
</evidence>
<dbReference type="EMBL" id="AC168204">
    <property type="protein sequence ID" value="ABN08945.1"/>
    <property type="molecule type" value="Genomic_DNA"/>
</dbReference>